<protein>
    <recommendedName>
        <fullName evidence="3">Ribosome silencing factor</fullName>
    </recommendedName>
</protein>
<dbReference type="Gene3D" id="3.30.460.10">
    <property type="entry name" value="Beta Polymerase, domain 2"/>
    <property type="match status" value="1"/>
</dbReference>
<accession>A0A7S0BG79</accession>
<dbReference type="GO" id="GO:0017148">
    <property type="term" value="P:negative regulation of translation"/>
    <property type="evidence" value="ECO:0007669"/>
    <property type="project" value="TreeGrafter"/>
</dbReference>
<dbReference type="HAMAP" id="MF_01477">
    <property type="entry name" value="Iojap_RsfS"/>
    <property type="match status" value="1"/>
</dbReference>
<gene>
    <name evidence="2" type="ORF">RMAR0315_LOCUS2923</name>
</gene>
<comment type="similarity">
    <text evidence="1">Belongs to the Iojap/RsfS family.</text>
</comment>
<proteinExistence type="inferred from homology"/>
<dbReference type="AlphaFoldDB" id="A0A7S0BG79"/>
<evidence type="ECO:0000256" key="1">
    <source>
        <dbReference type="ARBA" id="ARBA00010574"/>
    </source>
</evidence>
<dbReference type="GO" id="GO:0043023">
    <property type="term" value="F:ribosomal large subunit binding"/>
    <property type="evidence" value="ECO:0007669"/>
    <property type="project" value="TreeGrafter"/>
</dbReference>
<dbReference type="NCBIfam" id="TIGR00090">
    <property type="entry name" value="rsfS_iojap_ybeB"/>
    <property type="match status" value="1"/>
</dbReference>
<dbReference type="InterPro" id="IPR043519">
    <property type="entry name" value="NT_sf"/>
</dbReference>
<reference evidence="2" key="1">
    <citation type="submission" date="2021-01" db="EMBL/GenBank/DDBJ databases">
        <authorList>
            <person name="Corre E."/>
            <person name="Pelletier E."/>
            <person name="Niang G."/>
            <person name="Scheremetjew M."/>
            <person name="Finn R."/>
            <person name="Kale V."/>
            <person name="Holt S."/>
            <person name="Cochrane G."/>
            <person name="Meng A."/>
            <person name="Brown T."/>
            <person name="Cohen L."/>
        </authorList>
    </citation>
    <scope>NUCLEOTIDE SEQUENCE</scope>
    <source>
        <strain evidence="2">UTEX LB 2760</strain>
    </source>
</reference>
<evidence type="ECO:0000313" key="2">
    <source>
        <dbReference type="EMBL" id="CAD8392938.1"/>
    </source>
</evidence>
<dbReference type="EMBL" id="HBEK01005267">
    <property type="protein sequence ID" value="CAD8392938.1"/>
    <property type="molecule type" value="Transcribed_RNA"/>
</dbReference>
<dbReference type="Pfam" id="PF02410">
    <property type="entry name" value="RsfS"/>
    <property type="match status" value="1"/>
</dbReference>
<sequence>MAFVGLNVGNLCQERSKNHVSACGQRKKSIAYAKKKKNTWETPTTEYIPTEMDFMGWTPPPLKEDEFTAIVKTAAEAADERKGRHIVALRVAKLTCVTTFFLYISGGSAPQLRAITNLVEERLKEEHGMTTRYGIPGNPASGWLLLDYGDLMVHVFSEEQRKFYDPESIWQHGEKVDLSDVVSPEGLRKPEEAMEYGLNTIDEDDDWSLS</sequence>
<dbReference type="InterPro" id="IPR004394">
    <property type="entry name" value="Iojap/RsfS/C7orf30"/>
</dbReference>
<dbReference type="PANTHER" id="PTHR21043:SF0">
    <property type="entry name" value="MITOCHONDRIAL ASSEMBLY OF RIBOSOMAL LARGE SUBUNIT PROTEIN 1"/>
    <property type="match status" value="1"/>
</dbReference>
<name>A0A7S0BG79_9RHOD</name>
<evidence type="ECO:0008006" key="3">
    <source>
        <dbReference type="Google" id="ProtNLM"/>
    </source>
</evidence>
<organism evidence="2">
    <name type="scientific">Rhodosorus marinus</name>
    <dbReference type="NCBI Taxonomy" id="101924"/>
    <lineage>
        <taxon>Eukaryota</taxon>
        <taxon>Rhodophyta</taxon>
        <taxon>Stylonematophyceae</taxon>
        <taxon>Stylonematales</taxon>
        <taxon>Stylonemataceae</taxon>
        <taxon>Rhodosorus</taxon>
    </lineage>
</organism>
<dbReference type="GO" id="GO:0090071">
    <property type="term" value="P:negative regulation of ribosome biogenesis"/>
    <property type="evidence" value="ECO:0007669"/>
    <property type="project" value="TreeGrafter"/>
</dbReference>
<dbReference type="PANTHER" id="PTHR21043">
    <property type="entry name" value="IOJAP SUPERFAMILY ORTHOLOG"/>
    <property type="match status" value="1"/>
</dbReference>
<dbReference type="SUPFAM" id="SSF81301">
    <property type="entry name" value="Nucleotidyltransferase"/>
    <property type="match status" value="1"/>
</dbReference>